<protein>
    <recommendedName>
        <fullName evidence="3">NtA domain-containing protein</fullName>
    </recommendedName>
</protein>
<sequence length="207" mass="23028">MEGYSNAIGVKAGRKSMVSFIMVFILNVFYVCPSSARYFRQPGCIEKPLELREEMASVIISGTVKEIMPDSHHSGMYVGKVEVKRVFKGEKVLGSLTDARGVSDSPSQIRIVMVKGFGDINICVNNARVRDTRIFLLNTIGKGELRLNSSIEPITVINLGRTEAAVEGKFIFNILYIILFSYKPTLVIISVFRKVIEDSSTSCESKF</sequence>
<gene>
    <name evidence="4" type="ORF">ACJMK2_007069</name>
</gene>
<evidence type="ECO:0000313" key="4">
    <source>
        <dbReference type="EMBL" id="KAL3860975.1"/>
    </source>
</evidence>
<dbReference type="InterPro" id="IPR008993">
    <property type="entry name" value="TIMP-like_OB-fold"/>
</dbReference>
<keyword evidence="2" id="KW-0812">Transmembrane</keyword>
<dbReference type="InterPro" id="IPR004850">
    <property type="entry name" value="NtA_dom"/>
</dbReference>
<evidence type="ECO:0000256" key="2">
    <source>
        <dbReference type="SAM" id="Phobius"/>
    </source>
</evidence>
<keyword evidence="2" id="KW-0472">Membrane</keyword>
<keyword evidence="2" id="KW-1133">Transmembrane helix</keyword>
<dbReference type="Proteomes" id="UP001634394">
    <property type="component" value="Unassembled WGS sequence"/>
</dbReference>
<dbReference type="SUPFAM" id="SSF50242">
    <property type="entry name" value="TIMP-like"/>
    <property type="match status" value="1"/>
</dbReference>
<dbReference type="AlphaFoldDB" id="A0ABD3VHB9"/>
<name>A0ABD3VHB9_SINWO</name>
<dbReference type="PROSITE" id="PS51121">
    <property type="entry name" value="NTA"/>
    <property type="match status" value="1"/>
</dbReference>
<proteinExistence type="predicted"/>
<keyword evidence="5" id="KW-1185">Reference proteome</keyword>
<organism evidence="4 5">
    <name type="scientific">Sinanodonta woodiana</name>
    <name type="common">Chinese pond mussel</name>
    <name type="synonym">Anodonta woodiana</name>
    <dbReference type="NCBI Taxonomy" id="1069815"/>
    <lineage>
        <taxon>Eukaryota</taxon>
        <taxon>Metazoa</taxon>
        <taxon>Spiralia</taxon>
        <taxon>Lophotrochozoa</taxon>
        <taxon>Mollusca</taxon>
        <taxon>Bivalvia</taxon>
        <taxon>Autobranchia</taxon>
        <taxon>Heteroconchia</taxon>
        <taxon>Palaeoheterodonta</taxon>
        <taxon>Unionida</taxon>
        <taxon>Unionoidea</taxon>
        <taxon>Unionidae</taxon>
        <taxon>Unioninae</taxon>
        <taxon>Sinanodonta</taxon>
    </lineage>
</organism>
<comment type="caution">
    <text evidence="1">Lacks conserved residue(s) required for the propagation of feature annotation.</text>
</comment>
<dbReference type="EMBL" id="JBJQND010000011">
    <property type="protein sequence ID" value="KAL3860975.1"/>
    <property type="molecule type" value="Genomic_DNA"/>
</dbReference>
<feature type="transmembrane region" description="Helical" evidence="2">
    <location>
        <begin position="12"/>
        <end position="32"/>
    </location>
</feature>
<comment type="caution">
    <text evidence="4">The sequence shown here is derived from an EMBL/GenBank/DDBJ whole genome shotgun (WGS) entry which is preliminary data.</text>
</comment>
<evidence type="ECO:0000256" key="1">
    <source>
        <dbReference type="PROSITE-ProRule" id="PRU00443"/>
    </source>
</evidence>
<dbReference type="Gene3D" id="2.40.50.120">
    <property type="match status" value="1"/>
</dbReference>
<reference evidence="4 5" key="1">
    <citation type="submission" date="2024-11" db="EMBL/GenBank/DDBJ databases">
        <title>Chromosome-level genome assembly of the freshwater bivalve Anodonta woodiana.</title>
        <authorList>
            <person name="Chen X."/>
        </authorList>
    </citation>
    <scope>NUCLEOTIDE SEQUENCE [LARGE SCALE GENOMIC DNA]</scope>
    <source>
        <strain evidence="4">MN2024</strain>
        <tissue evidence="4">Gills</tissue>
    </source>
</reference>
<feature type="transmembrane region" description="Helical" evidence="2">
    <location>
        <begin position="170"/>
        <end position="192"/>
    </location>
</feature>
<dbReference type="Pfam" id="PF03146">
    <property type="entry name" value="NtA"/>
    <property type="match status" value="1"/>
</dbReference>
<accession>A0ABD3VHB9</accession>
<evidence type="ECO:0000313" key="5">
    <source>
        <dbReference type="Proteomes" id="UP001634394"/>
    </source>
</evidence>
<feature type="domain" description="NtA" evidence="3">
    <location>
        <begin position="44"/>
        <end position="184"/>
    </location>
</feature>
<evidence type="ECO:0000259" key="3">
    <source>
        <dbReference type="PROSITE" id="PS51121"/>
    </source>
</evidence>